<evidence type="ECO:0000313" key="2">
    <source>
        <dbReference type="Proteomes" id="UP000054921"/>
    </source>
</evidence>
<gene>
    <name evidence="1" type="ORF">Lche_0495</name>
</gene>
<protein>
    <submittedName>
        <fullName evidence="1">Uncharacterized protein</fullName>
    </submittedName>
</protein>
<dbReference type="Proteomes" id="UP000054921">
    <property type="component" value="Unassembled WGS sequence"/>
</dbReference>
<sequence>MIRTEDVFKSDFKGPIVLHMIDQEGYGDVSLAMKIAKFLMNKYPDAPIYVLGKKESIQKVHQIEPNLLEQCPQIQMVDSSNQHKVDQVCHNAKLAVETAIFDNSLKHYYKNNNCPKIFVGEYGLYKQTEYESPIICLSGNVGVGDGYPGILIEDDLKKFSHLDPTKKREARSKILSELDPPLKKQVFGKSPEDSSFLSKNNFAFSYYNFPKSYKRAATVFAASNEQGKHANYFISASSKNGKDKMVFSMLEEPDFLDKLKKLGYGKLVFFTGDSENPHKEIILDETNPNGREFRAFQRDRFIHDTTLDLMRLSDLCGVAGDQSLTEAHSLGAVPIPEEWYCQLSIIGQIAKTYYNHNVMGGVFNNTWGHHTSIDQWADAGKELRVRRSEVETVLTKFQEEANLYNALDYRLNLELDGPHQKKVEQYNQQFIKALAEHQKTLKKDKADAFNIATEIAAYYAKWQPGEMLTMGKIVDTMRANEGKRLAHIDTIHYVMVQKKYHDLVSSERSGSFIKRNITHKPSHNEQLFKHLQSIHQQHFFSGASNVQAKNSMLKERLSDICHPLTDEELERALKYLANLEILELGQQVGFASQNKDKTLSEAYHLIEKIIPCEQEKPIGENKKFAIFFQTNYATDEVYRVTLSKEQIQAFAEKQKVLEASEAFNC</sequence>
<dbReference type="STRING" id="28084.Lche_0495"/>
<comment type="caution">
    <text evidence="1">The sequence shown here is derived from an EMBL/GenBank/DDBJ whole genome shotgun (WGS) entry which is preliminary data.</text>
</comment>
<accession>A0A0W0SFQ2</accession>
<dbReference type="AlphaFoldDB" id="A0A0W0SFQ2"/>
<reference evidence="1 2" key="1">
    <citation type="submission" date="2015-11" db="EMBL/GenBank/DDBJ databases">
        <title>Genomic analysis of 38 Legionella species identifies large and diverse effector repertoires.</title>
        <authorList>
            <person name="Burstein D."/>
            <person name="Amaro F."/>
            <person name="Zusman T."/>
            <person name="Lifshitz Z."/>
            <person name="Cohen O."/>
            <person name="Gilbert J.A."/>
            <person name="Pupko T."/>
            <person name="Shuman H.A."/>
            <person name="Segal G."/>
        </authorList>
    </citation>
    <scope>NUCLEOTIDE SEQUENCE [LARGE SCALE GENOMIC DNA]</scope>
    <source>
        <strain evidence="1 2">ORW</strain>
    </source>
</reference>
<evidence type="ECO:0000313" key="1">
    <source>
        <dbReference type="EMBL" id="KTC82231.1"/>
    </source>
</evidence>
<dbReference type="EMBL" id="LNXW01000009">
    <property type="protein sequence ID" value="KTC82231.1"/>
    <property type="molecule type" value="Genomic_DNA"/>
</dbReference>
<name>A0A0W0SFQ2_9GAMM</name>
<proteinExistence type="predicted"/>
<dbReference type="OrthoDB" id="5633863at2"/>
<organism evidence="1 2">
    <name type="scientific">Legionella cherrii</name>
    <dbReference type="NCBI Taxonomy" id="28084"/>
    <lineage>
        <taxon>Bacteria</taxon>
        <taxon>Pseudomonadati</taxon>
        <taxon>Pseudomonadota</taxon>
        <taxon>Gammaproteobacteria</taxon>
        <taxon>Legionellales</taxon>
        <taxon>Legionellaceae</taxon>
        <taxon>Legionella</taxon>
    </lineage>
</organism>
<dbReference type="PATRIC" id="fig|28084.5.peg.533"/>
<dbReference type="RefSeq" id="WP_058387333.1">
    <property type="nucleotide sequence ID" value="NZ_LNXW01000009.1"/>
</dbReference>